<dbReference type="OrthoDB" id="9782533at2"/>
<keyword evidence="2" id="KW-1185">Reference proteome</keyword>
<dbReference type="SUPFAM" id="SSF81301">
    <property type="entry name" value="Nucleotidyltransferase"/>
    <property type="match status" value="1"/>
</dbReference>
<dbReference type="Pfam" id="PF14907">
    <property type="entry name" value="NTP_transf_5"/>
    <property type="match status" value="1"/>
</dbReference>
<dbReference type="InterPro" id="IPR043519">
    <property type="entry name" value="NT_sf"/>
</dbReference>
<sequence>MGKNNNKTKKPTEKQIAAEAFYKEALEILNTSGVPYLVGGGFAHKEYTGIFRDTKDLDIFCKSGDYPRILKTLAENGYELEVTDARWLAKVKKGEHFIDIIFSNPGGLCAVDDTWFEHAVKGEVWGLPVLYMAPEELIWCKIYVQNRERYDGSDINHVMLRYGDKIDWKRLWLHLEQHWQLLLAQFLNFQFVYPSDRDIIPRWLFDELLKRAQEQFDMPTSLERVCRGPLIDQTQYATDSTEWDYKVVTMRSV</sequence>
<gene>
    <name evidence="1" type="ORF">FVR03_09950</name>
</gene>
<keyword evidence="1" id="KW-0808">Transferase</keyword>
<dbReference type="InterPro" id="IPR039498">
    <property type="entry name" value="NTP_transf_5"/>
</dbReference>
<reference evidence="1 2" key="1">
    <citation type="submission" date="2019-08" db="EMBL/GenBank/DDBJ databases">
        <authorList>
            <person name="Shi S."/>
        </authorList>
    </citation>
    <scope>NUCLEOTIDE SEQUENCE [LARGE SCALE GENOMIC DNA]</scope>
    <source>
        <strain evidence="1 2">GY10130</strain>
    </source>
</reference>
<evidence type="ECO:0000313" key="1">
    <source>
        <dbReference type="EMBL" id="TXK46934.1"/>
    </source>
</evidence>
<accession>A0A5C8KAV7</accession>
<dbReference type="Gene3D" id="3.30.460.40">
    <property type="match status" value="1"/>
</dbReference>
<evidence type="ECO:0000313" key="2">
    <source>
        <dbReference type="Proteomes" id="UP000321926"/>
    </source>
</evidence>
<dbReference type="AlphaFoldDB" id="A0A5C8KAV7"/>
<protein>
    <submittedName>
        <fullName evidence="1">Nucleotidyltransferase family protein</fullName>
    </submittedName>
</protein>
<name>A0A5C8KAV7_9BACT</name>
<comment type="caution">
    <text evidence="1">The sequence shown here is derived from an EMBL/GenBank/DDBJ whole genome shotgun (WGS) entry which is preliminary data.</text>
</comment>
<dbReference type="GO" id="GO:0016740">
    <property type="term" value="F:transferase activity"/>
    <property type="evidence" value="ECO:0007669"/>
    <property type="project" value="UniProtKB-KW"/>
</dbReference>
<organism evidence="1 2">
    <name type="scientific">Pontibacter qinzhouensis</name>
    <dbReference type="NCBI Taxonomy" id="2603253"/>
    <lineage>
        <taxon>Bacteria</taxon>
        <taxon>Pseudomonadati</taxon>
        <taxon>Bacteroidota</taxon>
        <taxon>Cytophagia</taxon>
        <taxon>Cytophagales</taxon>
        <taxon>Hymenobacteraceae</taxon>
        <taxon>Pontibacter</taxon>
    </lineage>
</organism>
<dbReference type="EMBL" id="VRTY01000031">
    <property type="protein sequence ID" value="TXK46934.1"/>
    <property type="molecule type" value="Genomic_DNA"/>
</dbReference>
<dbReference type="Proteomes" id="UP000321926">
    <property type="component" value="Unassembled WGS sequence"/>
</dbReference>
<proteinExistence type="predicted"/>
<dbReference type="RefSeq" id="WP_147921598.1">
    <property type="nucleotide sequence ID" value="NZ_VRTY01000031.1"/>
</dbReference>